<dbReference type="GO" id="GO:0004435">
    <property type="term" value="F:phosphatidylinositol-4,5-bisphosphate phospholipase C activity"/>
    <property type="evidence" value="ECO:0007669"/>
    <property type="project" value="InterPro"/>
</dbReference>
<evidence type="ECO:0000259" key="2">
    <source>
        <dbReference type="PROSITE" id="PS50008"/>
    </source>
</evidence>
<dbReference type="PANTHER" id="PTHR10336">
    <property type="entry name" value="PHOSPHOINOSITIDE-SPECIFIC PHOSPHOLIPASE C FAMILY PROTEIN"/>
    <property type="match status" value="1"/>
</dbReference>
<accession>A0A9E8G8M2</accession>
<dbReference type="Gene3D" id="3.20.20.190">
    <property type="entry name" value="Phosphatidylinositol (PI) phosphodiesterase"/>
    <property type="match status" value="1"/>
</dbReference>
<dbReference type="GO" id="GO:0035556">
    <property type="term" value="P:intracellular signal transduction"/>
    <property type="evidence" value="ECO:0007669"/>
    <property type="project" value="InterPro"/>
</dbReference>
<evidence type="ECO:0000313" key="3">
    <source>
        <dbReference type="EMBL" id="UZT28829.1"/>
    </source>
</evidence>
<keyword evidence="1" id="KW-0472">Membrane</keyword>
<feature type="transmembrane region" description="Helical" evidence="1">
    <location>
        <begin position="25"/>
        <end position="46"/>
    </location>
</feature>
<reference evidence="4" key="1">
    <citation type="submission" date="2022-11" db="EMBL/GenBank/DDBJ databases">
        <title>Genomics discovery of giant fungal viruses from subsurface oceanic crustal fluids.</title>
        <authorList>
            <person name="Bhattacharjee A.S."/>
            <person name="Schulz F."/>
            <person name="Woyke T."/>
            <person name="Orcutt B.N."/>
            <person name="Matinez Martinez J."/>
        </authorList>
    </citation>
    <scope>NUCLEOTIDE SEQUENCE</scope>
    <source>
        <strain evidence="3">VSAG1.JdFR</strain>
        <strain evidence="4">VSAG8.JdFR</strain>
    </source>
</reference>
<evidence type="ECO:0000256" key="1">
    <source>
        <dbReference type="SAM" id="Phobius"/>
    </source>
</evidence>
<sequence>MESRIKKTYNYINQNINKLAQKTDLFTQITILIAGLIIFLLVLWIIRLILLQRDLLNCTNLNKLYDKNNTFISSFAPNGNIVHQDYEYQLFDYYIKSAYNCCLPGEPTNSFVSACALQTCIRQGYRLLDFEIYSVNEIPVISTSSEKDFRLKETYNYLEFDKAMSTISSFAFSSHCPNNHDPLLLHFRIMTNHKDILDKMASSIVNHLSSRLLGPEFGYENNGVNLGNIWLKRFVGKIIIIIDKSNPIYIDSKLDELVNITSNSIFMRLYRNQQLMTGSAGQDLITYNKENMTIVLPELSRTYNNFNPNDAFNLGCQLVAMNIQNYDKYLQYYNQLFDDNNSAFVLKPPQLRGTPPKITVINPPNPLLKQTPQTTKLPTGHSITL</sequence>
<organism evidence="4">
    <name type="scientific">Nucleocytoviricota sp</name>
    <dbReference type="NCBI Taxonomy" id="2809609"/>
    <lineage>
        <taxon>Viruses</taxon>
        <taxon>Varidnaviria</taxon>
        <taxon>Bamfordvirae</taxon>
        <taxon>Nucleocytoviricota</taxon>
    </lineage>
</organism>
<feature type="domain" description="PI-PLC Y-box" evidence="2">
    <location>
        <begin position="266"/>
        <end position="352"/>
    </location>
</feature>
<keyword evidence="1" id="KW-1133">Transmembrane helix</keyword>
<dbReference type="InterPro" id="IPR001711">
    <property type="entry name" value="PLipase_C_Pinositol-sp_Y"/>
</dbReference>
<protein>
    <submittedName>
        <fullName evidence="4">Phosphoinositide-specific phospholipase C-beta2</fullName>
    </submittedName>
</protein>
<dbReference type="PROSITE" id="PS50008">
    <property type="entry name" value="PIPLC_Y_DOMAIN"/>
    <property type="match status" value="1"/>
</dbReference>
<dbReference type="EMBL" id="OP765584">
    <property type="protein sequence ID" value="UZT29155.1"/>
    <property type="molecule type" value="Genomic_DNA"/>
</dbReference>
<proteinExistence type="predicted"/>
<dbReference type="PROSITE" id="PS50007">
    <property type="entry name" value="PIPLC_X_DOMAIN"/>
    <property type="match status" value="1"/>
</dbReference>
<evidence type="ECO:0000313" key="4">
    <source>
        <dbReference type="EMBL" id="UZT29155.1"/>
    </source>
</evidence>
<dbReference type="SUPFAM" id="SSF51695">
    <property type="entry name" value="PLC-like phosphodiesterases"/>
    <property type="match status" value="1"/>
</dbReference>
<dbReference type="Pfam" id="PF00387">
    <property type="entry name" value="PI-PLC-Y"/>
    <property type="match status" value="1"/>
</dbReference>
<dbReference type="InterPro" id="IPR001192">
    <property type="entry name" value="PI-PLC_fam"/>
</dbReference>
<name>A0A9E8G8M2_9VIRU</name>
<dbReference type="EMBL" id="OP765507">
    <property type="protein sequence ID" value="UZT28829.1"/>
    <property type="molecule type" value="Genomic_DNA"/>
</dbReference>
<keyword evidence="1" id="KW-0812">Transmembrane</keyword>
<dbReference type="InterPro" id="IPR017946">
    <property type="entry name" value="PLC-like_Pdiesterase_TIM-brl"/>
</dbReference>
<dbReference type="SMART" id="SM00149">
    <property type="entry name" value="PLCYc"/>
    <property type="match status" value="1"/>
</dbReference>
<dbReference type="GO" id="GO:0006629">
    <property type="term" value="P:lipid metabolic process"/>
    <property type="evidence" value="ECO:0007669"/>
    <property type="project" value="InterPro"/>
</dbReference>